<keyword evidence="1" id="KW-0418">Kinase</keyword>
<keyword evidence="2" id="KW-1185">Reference proteome</keyword>
<organism evidence="1 2">
    <name type="scientific">Pseudomonas fakonensis</name>
    <dbReference type="NCBI Taxonomy" id="2842355"/>
    <lineage>
        <taxon>Bacteria</taxon>
        <taxon>Pseudomonadati</taxon>
        <taxon>Pseudomonadota</taxon>
        <taxon>Gammaproteobacteria</taxon>
        <taxon>Pseudomonadales</taxon>
        <taxon>Pseudomonadaceae</taxon>
        <taxon>Pseudomonas</taxon>
    </lineage>
</organism>
<dbReference type="Proteomes" id="UP001046350">
    <property type="component" value="Chromosome"/>
</dbReference>
<name>A0ABX8NCS5_9PSED</name>
<protein>
    <submittedName>
        <fullName evidence="1">Histidine kinase</fullName>
    </submittedName>
</protein>
<sequence length="169" mass="18073">MDNTALPNGTLQDFLLDAQVLLSGAQECLQHLELIGNDPDACLCLDETLDTLAHRCDKLALSEVAQFTRTLQQLLAPACSRQHLDGAALPVLGACLTLLAWQLELLDPQTGRLGMDIEEQQALLNELASLLGQPKPQTCAPCQTLGGTCAHAHVQPMSQHCQPTAGNSN</sequence>
<reference evidence="1" key="1">
    <citation type="journal article" date="2021" name="Microorganisms">
        <title>The Ever-Expanding Pseudomonas Genus: Description of 43 New Species and Partition of the Pseudomonas putida Group.</title>
        <authorList>
            <person name="Girard L."/>
            <person name="Lood C."/>
            <person name="Hofte M."/>
            <person name="Vandamme P."/>
            <person name="Rokni-Zadeh H."/>
            <person name="van Noort V."/>
            <person name="Lavigne R."/>
            <person name="De Mot R."/>
        </authorList>
    </citation>
    <scope>NUCLEOTIDE SEQUENCE</scope>
    <source>
        <strain evidence="1">COW40</strain>
    </source>
</reference>
<gene>
    <name evidence="1" type="ORF">KSS94_08485</name>
</gene>
<keyword evidence="1" id="KW-0808">Transferase</keyword>
<proteinExistence type="predicted"/>
<evidence type="ECO:0000313" key="1">
    <source>
        <dbReference type="EMBL" id="QXH54155.1"/>
    </source>
</evidence>
<evidence type="ECO:0000313" key="2">
    <source>
        <dbReference type="Proteomes" id="UP001046350"/>
    </source>
</evidence>
<dbReference type="RefSeq" id="WP_217843546.1">
    <property type="nucleotide sequence ID" value="NZ_CP077076.1"/>
</dbReference>
<accession>A0ABX8NCS5</accession>
<dbReference type="EMBL" id="CP077076">
    <property type="protein sequence ID" value="QXH54155.1"/>
    <property type="molecule type" value="Genomic_DNA"/>
</dbReference>
<dbReference type="GO" id="GO:0016301">
    <property type="term" value="F:kinase activity"/>
    <property type="evidence" value="ECO:0007669"/>
    <property type="project" value="UniProtKB-KW"/>
</dbReference>